<evidence type="ECO:0000256" key="3">
    <source>
        <dbReference type="ARBA" id="ARBA00022475"/>
    </source>
</evidence>
<dbReference type="RefSeq" id="WP_093729434.1">
    <property type="nucleotide sequence ID" value="NZ_FMYW01000002.1"/>
</dbReference>
<evidence type="ECO:0000256" key="7">
    <source>
        <dbReference type="SAM" id="Phobius"/>
    </source>
</evidence>
<keyword evidence="3" id="KW-1003">Cell membrane</keyword>
<keyword evidence="2" id="KW-0813">Transport</keyword>
<evidence type="ECO:0000256" key="6">
    <source>
        <dbReference type="ARBA" id="ARBA00023136"/>
    </source>
</evidence>
<evidence type="ECO:0000313" key="9">
    <source>
        <dbReference type="Proteomes" id="UP000198943"/>
    </source>
</evidence>
<accession>A0A1G6J158</accession>
<dbReference type="InterPro" id="IPR001991">
    <property type="entry name" value="Na-dicarboxylate_symporter"/>
</dbReference>
<feature type="transmembrane region" description="Helical" evidence="7">
    <location>
        <begin position="199"/>
        <end position="222"/>
    </location>
</feature>
<sequence length="393" mass="42234">MQIHGIPVKLKLNSTVLMIASFIVSVLVGLILGFAGAGRGVYVTMYTVGMAYLKLLFLLALPLILLNLVSGVMQRVQLQSDRSSPARLCFFHSIAVVGAAILGLAAGGITGSSMIPATFAGFADFGLRWLRPLVPWLLFLSVLIGAAAAKIGPEGEEARRMISSLADVTAFAGTLWLRILPVGLFFLLCPMIGVRGLAVLWPGVKLVLVTAFCCVAYGVLVYGYQLHHCGRDCPMHFLRNFKSVLLQAFAVCSSGSGEGDALRSLWRMGIEEETGRTAWHCGKLLGKTGTVLYLGIACMLAVRYVGMPVSVHSGVGFFVWILLFSMAGMKYRGSGLYCVLVLLFMIGLPMRAAVPLLVFEWLLDGCRSALNSAAAGTGAYLADKLGWMLPMRK</sequence>
<evidence type="ECO:0000256" key="5">
    <source>
        <dbReference type="ARBA" id="ARBA00022989"/>
    </source>
</evidence>
<keyword evidence="9" id="KW-1185">Reference proteome</keyword>
<protein>
    <submittedName>
        <fullName evidence="8">Na+/H+-dicarboxylate symporter</fullName>
    </submittedName>
</protein>
<gene>
    <name evidence="8" type="ORF">SAMN04487864_102277</name>
</gene>
<dbReference type="Pfam" id="PF00375">
    <property type="entry name" value="SDF"/>
    <property type="match status" value="1"/>
</dbReference>
<dbReference type="PRINTS" id="PR00173">
    <property type="entry name" value="EDTRNSPORT"/>
</dbReference>
<dbReference type="GO" id="GO:0015293">
    <property type="term" value="F:symporter activity"/>
    <property type="evidence" value="ECO:0007669"/>
    <property type="project" value="UniProtKB-KW"/>
</dbReference>
<dbReference type="PANTHER" id="PTHR42865:SF7">
    <property type="entry name" value="PROTON_GLUTAMATE-ASPARTATE SYMPORTER"/>
    <property type="match status" value="1"/>
</dbReference>
<feature type="transmembrane region" description="Helical" evidence="7">
    <location>
        <begin position="55"/>
        <end position="76"/>
    </location>
</feature>
<feature type="transmembrane region" description="Helical" evidence="7">
    <location>
        <begin position="129"/>
        <end position="149"/>
    </location>
</feature>
<keyword evidence="4 7" id="KW-0812">Transmembrane</keyword>
<keyword evidence="5 7" id="KW-1133">Transmembrane helix</keyword>
<dbReference type="InterPro" id="IPR036458">
    <property type="entry name" value="Na:dicarbo_symporter_sf"/>
</dbReference>
<organism evidence="8 9">
    <name type="scientific">Succiniclasticum ruminis</name>
    <dbReference type="NCBI Taxonomy" id="40841"/>
    <lineage>
        <taxon>Bacteria</taxon>
        <taxon>Bacillati</taxon>
        <taxon>Bacillota</taxon>
        <taxon>Negativicutes</taxon>
        <taxon>Acidaminococcales</taxon>
        <taxon>Acidaminococcaceae</taxon>
        <taxon>Succiniclasticum</taxon>
    </lineage>
</organism>
<proteinExistence type="predicted"/>
<evidence type="ECO:0000256" key="4">
    <source>
        <dbReference type="ARBA" id="ARBA00022692"/>
    </source>
</evidence>
<reference evidence="9" key="1">
    <citation type="submission" date="2016-10" db="EMBL/GenBank/DDBJ databases">
        <authorList>
            <person name="Varghese N."/>
            <person name="Submissions S."/>
        </authorList>
    </citation>
    <scope>NUCLEOTIDE SEQUENCE [LARGE SCALE GENOMIC DNA]</scope>
    <source>
        <strain evidence="9">DSM 11005</strain>
    </source>
</reference>
<dbReference type="Proteomes" id="UP000198943">
    <property type="component" value="Unassembled WGS sequence"/>
</dbReference>
<evidence type="ECO:0000256" key="2">
    <source>
        <dbReference type="ARBA" id="ARBA00022448"/>
    </source>
</evidence>
<name>A0A1G6J158_9FIRM</name>
<dbReference type="PANTHER" id="PTHR42865">
    <property type="entry name" value="PROTON/GLUTAMATE-ASPARTATE SYMPORTER"/>
    <property type="match status" value="1"/>
</dbReference>
<evidence type="ECO:0000313" key="8">
    <source>
        <dbReference type="EMBL" id="SDC11716.1"/>
    </source>
</evidence>
<keyword evidence="6 7" id="KW-0472">Membrane</keyword>
<feature type="transmembrane region" description="Helical" evidence="7">
    <location>
        <begin position="12"/>
        <end position="35"/>
    </location>
</feature>
<dbReference type="Gene3D" id="1.10.3860.10">
    <property type="entry name" value="Sodium:dicarboxylate symporter"/>
    <property type="match status" value="1"/>
</dbReference>
<dbReference type="EMBL" id="FMYW01000002">
    <property type="protein sequence ID" value="SDC11716.1"/>
    <property type="molecule type" value="Genomic_DNA"/>
</dbReference>
<feature type="transmembrane region" description="Helical" evidence="7">
    <location>
        <begin position="170"/>
        <end position="193"/>
    </location>
</feature>
<dbReference type="OrthoDB" id="9818896at2"/>
<feature type="transmembrane region" description="Helical" evidence="7">
    <location>
        <begin position="88"/>
        <end position="109"/>
    </location>
</feature>
<feature type="transmembrane region" description="Helical" evidence="7">
    <location>
        <begin position="311"/>
        <end position="329"/>
    </location>
</feature>
<dbReference type="GO" id="GO:0005886">
    <property type="term" value="C:plasma membrane"/>
    <property type="evidence" value="ECO:0007669"/>
    <property type="project" value="UniProtKB-SubCell"/>
</dbReference>
<evidence type="ECO:0000256" key="1">
    <source>
        <dbReference type="ARBA" id="ARBA00004651"/>
    </source>
</evidence>
<dbReference type="SUPFAM" id="SSF118215">
    <property type="entry name" value="Proton glutamate symport protein"/>
    <property type="match status" value="1"/>
</dbReference>
<feature type="transmembrane region" description="Helical" evidence="7">
    <location>
        <begin position="284"/>
        <end position="305"/>
    </location>
</feature>
<comment type="subcellular location">
    <subcellularLocation>
        <location evidence="1">Cell membrane</location>
        <topology evidence="1">Multi-pass membrane protein</topology>
    </subcellularLocation>
</comment>
<dbReference type="AlphaFoldDB" id="A0A1G6J158"/>
<feature type="transmembrane region" description="Helical" evidence="7">
    <location>
        <begin position="336"/>
        <end position="354"/>
    </location>
</feature>